<feature type="transmembrane region" description="Helical" evidence="5">
    <location>
        <begin position="35"/>
        <end position="54"/>
    </location>
</feature>
<dbReference type="GO" id="GO:0015297">
    <property type="term" value="F:antiporter activity"/>
    <property type="evidence" value="ECO:0007669"/>
    <property type="project" value="InterPro"/>
</dbReference>
<dbReference type="PANTHER" id="PTHR46157">
    <property type="entry name" value="K(+) EFFLUX ANTIPORTER 3, CHLOROPLASTIC"/>
    <property type="match status" value="1"/>
</dbReference>
<evidence type="ECO:0000256" key="4">
    <source>
        <dbReference type="ARBA" id="ARBA00023136"/>
    </source>
</evidence>
<dbReference type="Gene3D" id="1.20.1530.20">
    <property type="match status" value="1"/>
</dbReference>
<evidence type="ECO:0000259" key="6">
    <source>
        <dbReference type="Pfam" id="PF00999"/>
    </source>
</evidence>
<comment type="subcellular location">
    <subcellularLocation>
        <location evidence="1">Membrane</location>
        <topology evidence="1">Multi-pass membrane protein</topology>
    </subcellularLocation>
</comment>
<proteinExistence type="predicted"/>
<dbReference type="InterPro" id="IPR038770">
    <property type="entry name" value="Na+/solute_symporter_sf"/>
</dbReference>
<dbReference type="AlphaFoldDB" id="A0A4D7C958"/>
<dbReference type="Proteomes" id="UP000298714">
    <property type="component" value="Chromosome"/>
</dbReference>
<feature type="transmembrane region" description="Helical" evidence="5">
    <location>
        <begin position="60"/>
        <end position="79"/>
    </location>
</feature>
<feature type="transmembrane region" description="Helical" evidence="5">
    <location>
        <begin position="6"/>
        <end position="28"/>
    </location>
</feature>
<feature type="domain" description="Cation/H+ exchanger transmembrane" evidence="6">
    <location>
        <begin position="19"/>
        <end position="77"/>
    </location>
</feature>
<evidence type="ECO:0000313" key="7">
    <source>
        <dbReference type="EMBL" id="QCI79353.1"/>
    </source>
</evidence>
<keyword evidence="4 5" id="KW-0472">Membrane</keyword>
<evidence type="ECO:0000256" key="5">
    <source>
        <dbReference type="SAM" id="Phobius"/>
    </source>
</evidence>
<dbReference type="PANTHER" id="PTHR46157:SF4">
    <property type="entry name" value="K(+) EFFLUX ANTIPORTER 3, CHLOROPLASTIC"/>
    <property type="match status" value="1"/>
</dbReference>
<reference evidence="8" key="1">
    <citation type="submission" date="2019-04" db="EMBL/GenBank/DDBJ databases">
        <title>Complete genome sequence of Sphingomonas sp. W1-2-3.</title>
        <authorList>
            <person name="Im W.T."/>
        </authorList>
    </citation>
    <scope>NUCLEOTIDE SEQUENCE [LARGE SCALE GENOMIC DNA]</scope>
    <source>
        <strain evidence="8">W1-2-3</strain>
    </source>
</reference>
<dbReference type="InterPro" id="IPR006153">
    <property type="entry name" value="Cation/H_exchanger_TM"/>
</dbReference>
<protein>
    <submittedName>
        <fullName evidence="7">Transporter</fullName>
    </submittedName>
</protein>
<dbReference type="GO" id="GO:0005886">
    <property type="term" value="C:plasma membrane"/>
    <property type="evidence" value="ECO:0007669"/>
    <property type="project" value="TreeGrafter"/>
</dbReference>
<keyword evidence="8" id="KW-1185">Reference proteome</keyword>
<sequence>MAATAHGSALFEAVVYLAAALVCVPLFARLKIGAIIGYLAAGLLIGPYVLGMVADTGAVTGLAELGVVMVMFVIGLSCVRRASGPCERTSSASARRRWR</sequence>
<dbReference type="Pfam" id="PF00999">
    <property type="entry name" value="Na_H_Exchanger"/>
    <property type="match status" value="1"/>
</dbReference>
<evidence type="ECO:0000256" key="1">
    <source>
        <dbReference type="ARBA" id="ARBA00004141"/>
    </source>
</evidence>
<dbReference type="KEGG" id="hgn:E6W36_06695"/>
<organism evidence="7 8">
    <name type="scientific">Hankyongella ginsenosidimutans</name>
    <dbReference type="NCBI Taxonomy" id="1763828"/>
    <lineage>
        <taxon>Bacteria</taxon>
        <taxon>Pseudomonadati</taxon>
        <taxon>Pseudomonadota</taxon>
        <taxon>Alphaproteobacteria</taxon>
        <taxon>Sphingomonadales</taxon>
        <taxon>Sphingomonadaceae</taxon>
        <taxon>Hankyongella</taxon>
    </lineage>
</organism>
<evidence type="ECO:0000313" key="8">
    <source>
        <dbReference type="Proteomes" id="UP000298714"/>
    </source>
</evidence>
<name>A0A4D7C958_9SPHN</name>
<dbReference type="GO" id="GO:1902600">
    <property type="term" value="P:proton transmembrane transport"/>
    <property type="evidence" value="ECO:0007669"/>
    <property type="project" value="InterPro"/>
</dbReference>
<gene>
    <name evidence="7" type="ORF">E6W36_06695</name>
</gene>
<dbReference type="EMBL" id="CP039704">
    <property type="protein sequence ID" value="QCI79353.1"/>
    <property type="molecule type" value="Genomic_DNA"/>
</dbReference>
<evidence type="ECO:0000256" key="3">
    <source>
        <dbReference type="ARBA" id="ARBA00022989"/>
    </source>
</evidence>
<evidence type="ECO:0000256" key="2">
    <source>
        <dbReference type="ARBA" id="ARBA00022692"/>
    </source>
</evidence>
<keyword evidence="2 5" id="KW-0812">Transmembrane</keyword>
<accession>A0A4D7C958</accession>
<keyword evidence="3 5" id="KW-1133">Transmembrane helix</keyword>